<keyword evidence="4" id="KW-1185">Reference proteome</keyword>
<proteinExistence type="predicted"/>
<evidence type="ECO:0000256" key="1">
    <source>
        <dbReference type="SAM" id="Phobius"/>
    </source>
</evidence>
<dbReference type="CDD" id="cd11614">
    <property type="entry name" value="SAF_CpaB_FlgA_like"/>
    <property type="match status" value="1"/>
</dbReference>
<evidence type="ECO:0000313" key="3">
    <source>
        <dbReference type="EMBL" id="MBB5801291.1"/>
    </source>
</evidence>
<gene>
    <name evidence="3" type="ORF">F4560_001059</name>
</gene>
<keyword evidence="1" id="KW-0812">Transmembrane</keyword>
<dbReference type="EMBL" id="JACHMO010000001">
    <property type="protein sequence ID" value="MBB5801291.1"/>
    <property type="molecule type" value="Genomic_DNA"/>
</dbReference>
<feature type="domain" description="SAF" evidence="2">
    <location>
        <begin position="69"/>
        <end position="128"/>
    </location>
</feature>
<comment type="caution">
    <text evidence="3">The sequence shown here is derived from an EMBL/GenBank/DDBJ whole genome shotgun (WGS) entry which is preliminary data.</text>
</comment>
<dbReference type="AlphaFoldDB" id="A0A7W9HG19"/>
<sequence>MTASVLHTKETAGASASAWAGRDRGKALSRFGGGRRRRLPHLLVGVLLVLGCAAGGVVAVTEWAGRESVLVLARSVVVGQVLTARDLEEVSMTTDSGVDLVHAAAVSTVVGRPVAYNLPEGSLVTRSLLGTPQVPSRGDAIAALGLKPGQFPPDIAPGATVIVLATATQGAGSADVRTSSWTAVVTGLAASETDQITVISLQLPEGDAKALASAPAGQLSLVMIAGGGR</sequence>
<dbReference type="Pfam" id="PF08666">
    <property type="entry name" value="SAF"/>
    <property type="match status" value="1"/>
</dbReference>
<evidence type="ECO:0000313" key="4">
    <source>
        <dbReference type="Proteomes" id="UP000552097"/>
    </source>
</evidence>
<keyword evidence="1" id="KW-0472">Membrane</keyword>
<feature type="transmembrane region" description="Helical" evidence="1">
    <location>
        <begin position="39"/>
        <end position="60"/>
    </location>
</feature>
<accession>A0A7W9HG19</accession>
<evidence type="ECO:0000259" key="2">
    <source>
        <dbReference type="Pfam" id="PF08666"/>
    </source>
</evidence>
<keyword evidence="1" id="KW-1133">Transmembrane helix</keyword>
<reference evidence="3 4" key="1">
    <citation type="submission" date="2020-08" db="EMBL/GenBank/DDBJ databases">
        <title>Sequencing the genomes of 1000 actinobacteria strains.</title>
        <authorList>
            <person name="Klenk H.-P."/>
        </authorList>
    </citation>
    <scope>NUCLEOTIDE SEQUENCE [LARGE SCALE GENOMIC DNA]</scope>
    <source>
        <strain evidence="3 4">DSM 45486</strain>
    </source>
</reference>
<organism evidence="3 4">
    <name type="scientific">Saccharothrix ecbatanensis</name>
    <dbReference type="NCBI Taxonomy" id="1105145"/>
    <lineage>
        <taxon>Bacteria</taxon>
        <taxon>Bacillati</taxon>
        <taxon>Actinomycetota</taxon>
        <taxon>Actinomycetes</taxon>
        <taxon>Pseudonocardiales</taxon>
        <taxon>Pseudonocardiaceae</taxon>
        <taxon>Saccharothrix</taxon>
    </lineage>
</organism>
<dbReference type="Proteomes" id="UP000552097">
    <property type="component" value="Unassembled WGS sequence"/>
</dbReference>
<name>A0A7W9HG19_9PSEU</name>
<dbReference type="RefSeq" id="WP_184916928.1">
    <property type="nucleotide sequence ID" value="NZ_JACHMO010000001.1"/>
</dbReference>
<protein>
    <recommendedName>
        <fullName evidence="2">SAF domain-containing protein</fullName>
    </recommendedName>
</protein>
<dbReference type="InterPro" id="IPR013974">
    <property type="entry name" value="SAF"/>
</dbReference>